<comment type="caution">
    <text evidence="1">The sequence shown here is derived from an EMBL/GenBank/DDBJ whole genome shotgun (WGS) entry which is preliminary data.</text>
</comment>
<keyword evidence="2" id="KW-1185">Reference proteome</keyword>
<proteinExistence type="predicted"/>
<evidence type="ECO:0000313" key="2">
    <source>
        <dbReference type="Proteomes" id="UP000768646"/>
    </source>
</evidence>
<evidence type="ECO:0000313" key="1">
    <source>
        <dbReference type="EMBL" id="KAG4304829.1"/>
    </source>
</evidence>
<reference evidence="1 2" key="1">
    <citation type="journal article" date="2021" name="Commun. Biol.">
        <title>Genomic insights into the host specific adaptation of the Pneumocystis genus.</title>
        <authorList>
            <person name="Cisse O.H."/>
            <person name="Ma L."/>
            <person name="Dekker J.P."/>
            <person name="Khil P.P."/>
            <person name="Youn J.-H."/>
            <person name="Brenchley J.M."/>
            <person name="Blair R."/>
            <person name="Pahar B."/>
            <person name="Chabe M."/>
            <person name="Van Rompay K.K.A."/>
            <person name="Keesler R."/>
            <person name="Sukura A."/>
            <person name="Hirsch V."/>
            <person name="Kutty G."/>
            <person name="Liu Y."/>
            <person name="Peng L."/>
            <person name="Chen J."/>
            <person name="Song J."/>
            <person name="Weissenbacher-Lang C."/>
            <person name="Xu J."/>
            <person name="Upham N.S."/>
            <person name="Stajich J.E."/>
            <person name="Cuomo C.A."/>
            <person name="Cushion M.T."/>
            <person name="Kovacs J.A."/>
        </authorList>
    </citation>
    <scope>NUCLEOTIDE SEQUENCE [LARGE SCALE GENOMIC DNA]</scope>
    <source>
        <strain evidence="1 2">RABM</strain>
    </source>
</reference>
<sequence length="172" mass="19637">MKSISSEVYFGPFIVSKQVFFHAKNSLALVNLRPLLPGHVLVIPRRSVLRLRDLLDTEVHCLFSTVQKVSSVVENAFGASSCTIAIQDGKYAGQTVPHLHVHIIPRKPYDLKENDEIYEMLSSEGANLGKLHHERITGFQKIDDTQRKQRSDEEMEEEAKWLKQFFNDTNDS</sequence>
<gene>
    <name evidence="1" type="ORF">PORY_001882</name>
</gene>
<organism evidence="1 2">
    <name type="scientific">Pneumocystis oryctolagi</name>
    <dbReference type="NCBI Taxonomy" id="42067"/>
    <lineage>
        <taxon>Eukaryota</taxon>
        <taxon>Fungi</taxon>
        <taxon>Dikarya</taxon>
        <taxon>Ascomycota</taxon>
        <taxon>Taphrinomycotina</taxon>
        <taxon>Pneumocystomycetes</taxon>
        <taxon>Pneumocystaceae</taxon>
        <taxon>Pneumocystis</taxon>
    </lineage>
</organism>
<accession>A0ACB7CD88</accession>
<protein>
    <submittedName>
        <fullName evidence="1">Uncharacterized protein</fullName>
    </submittedName>
</protein>
<dbReference type="EMBL" id="JABTEG010000006">
    <property type="protein sequence ID" value="KAG4304829.1"/>
    <property type="molecule type" value="Genomic_DNA"/>
</dbReference>
<name>A0ACB7CD88_9ASCO</name>
<dbReference type="Proteomes" id="UP000768646">
    <property type="component" value="Unassembled WGS sequence"/>
</dbReference>